<dbReference type="PROSITE" id="PS00211">
    <property type="entry name" value="ABC_TRANSPORTER_1"/>
    <property type="match status" value="1"/>
</dbReference>
<proteinExistence type="predicted"/>
<dbReference type="InterPro" id="IPR003593">
    <property type="entry name" value="AAA+_ATPase"/>
</dbReference>
<evidence type="ECO:0000313" key="10">
    <source>
        <dbReference type="EMBL" id="MBO8465414.1"/>
    </source>
</evidence>
<dbReference type="GO" id="GO:0005886">
    <property type="term" value="C:plasma membrane"/>
    <property type="evidence" value="ECO:0007669"/>
    <property type="project" value="UniProtKB-SubCell"/>
</dbReference>
<dbReference type="FunFam" id="3.40.50.300:FF:000218">
    <property type="entry name" value="Multidrug ABC transporter ATP-binding protein"/>
    <property type="match status" value="1"/>
</dbReference>
<dbReference type="GO" id="GO:0016887">
    <property type="term" value="F:ATP hydrolysis activity"/>
    <property type="evidence" value="ECO:0007669"/>
    <property type="project" value="InterPro"/>
</dbReference>
<dbReference type="InterPro" id="IPR039421">
    <property type="entry name" value="Type_1_exporter"/>
</dbReference>
<dbReference type="CDD" id="cd03251">
    <property type="entry name" value="ABCC_MsbA"/>
    <property type="match status" value="1"/>
</dbReference>
<name>A0A9D9I524_9BACT</name>
<keyword evidence="5 7" id="KW-1133">Transmembrane helix</keyword>
<feature type="domain" description="ABC transmembrane type-1" evidence="9">
    <location>
        <begin position="22"/>
        <end position="342"/>
    </location>
</feature>
<dbReference type="Pfam" id="PF00005">
    <property type="entry name" value="ABC_tran"/>
    <property type="match status" value="1"/>
</dbReference>
<dbReference type="InterPro" id="IPR017871">
    <property type="entry name" value="ABC_transporter-like_CS"/>
</dbReference>
<dbReference type="InterPro" id="IPR011527">
    <property type="entry name" value="ABC1_TM_dom"/>
</dbReference>
<protein>
    <submittedName>
        <fullName evidence="10">ABC transporter ATP-binding protein</fullName>
    </submittedName>
</protein>
<evidence type="ECO:0000313" key="11">
    <source>
        <dbReference type="Proteomes" id="UP000823597"/>
    </source>
</evidence>
<organism evidence="10 11">
    <name type="scientific">Candidatus Merdivivens pullistercoris</name>
    <dbReference type="NCBI Taxonomy" id="2840873"/>
    <lineage>
        <taxon>Bacteria</taxon>
        <taxon>Pseudomonadati</taxon>
        <taxon>Bacteroidota</taxon>
        <taxon>Bacteroidia</taxon>
        <taxon>Bacteroidales</taxon>
        <taxon>Muribaculaceae</taxon>
        <taxon>Muribaculaceae incertae sedis</taxon>
        <taxon>Candidatus Merdivivens</taxon>
    </lineage>
</organism>
<evidence type="ECO:0000256" key="4">
    <source>
        <dbReference type="ARBA" id="ARBA00022840"/>
    </source>
</evidence>
<dbReference type="SUPFAM" id="SSF90123">
    <property type="entry name" value="ABC transporter transmembrane region"/>
    <property type="match status" value="1"/>
</dbReference>
<dbReference type="GO" id="GO:0015421">
    <property type="term" value="F:ABC-type oligopeptide transporter activity"/>
    <property type="evidence" value="ECO:0007669"/>
    <property type="project" value="TreeGrafter"/>
</dbReference>
<dbReference type="EMBL" id="JADIME010000056">
    <property type="protein sequence ID" value="MBO8465414.1"/>
    <property type="molecule type" value="Genomic_DNA"/>
</dbReference>
<reference evidence="10" key="2">
    <citation type="journal article" date="2021" name="PeerJ">
        <title>Extensive microbial diversity within the chicken gut microbiome revealed by metagenomics and culture.</title>
        <authorList>
            <person name="Gilroy R."/>
            <person name="Ravi A."/>
            <person name="Getino M."/>
            <person name="Pursley I."/>
            <person name="Horton D.L."/>
            <person name="Alikhan N.F."/>
            <person name="Baker D."/>
            <person name="Gharbi K."/>
            <person name="Hall N."/>
            <person name="Watson M."/>
            <person name="Adriaenssens E.M."/>
            <person name="Foster-Nyarko E."/>
            <person name="Jarju S."/>
            <person name="Secka A."/>
            <person name="Antonio M."/>
            <person name="Oren A."/>
            <person name="Chaudhuri R.R."/>
            <person name="La Ragione R."/>
            <person name="Hildebrand F."/>
            <person name="Pallen M.J."/>
        </authorList>
    </citation>
    <scope>NUCLEOTIDE SEQUENCE</scope>
    <source>
        <strain evidence="10">10037</strain>
    </source>
</reference>
<keyword evidence="6 7" id="KW-0472">Membrane</keyword>
<comment type="subcellular location">
    <subcellularLocation>
        <location evidence="1">Cell membrane</location>
        <topology evidence="1">Multi-pass membrane protein</topology>
    </subcellularLocation>
</comment>
<dbReference type="Pfam" id="PF00664">
    <property type="entry name" value="ABC_membrane"/>
    <property type="match status" value="1"/>
</dbReference>
<evidence type="ECO:0000256" key="7">
    <source>
        <dbReference type="SAM" id="Phobius"/>
    </source>
</evidence>
<feature type="transmembrane region" description="Helical" evidence="7">
    <location>
        <begin position="172"/>
        <end position="190"/>
    </location>
</feature>
<dbReference type="Gene3D" id="3.40.50.300">
    <property type="entry name" value="P-loop containing nucleotide triphosphate hydrolases"/>
    <property type="match status" value="1"/>
</dbReference>
<gene>
    <name evidence="10" type="ORF">IAB93_05380</name>
</gene>
<dbReference type="GO" id="GO:0005524">
    <property type="term" value="F:ATP binding"/>
    <property type="evidence" value="ECO:0007669"/>
    <property type="project" value="UniProtKB-KW"/>
</dbReference>
<keyword evidence="3" id="KW-0547">Nucleotide-binding</keyword>
<dbReference type="AlphaFoldDB" id="A0A9D9I524"/>
<evidence type="ECO:0000259" key="8">
    <source>
        <dbReference type="PROSITE" id="PS50893"/>
    </source>
</evidence>
<dbReference type="PANTHER" id="PTHR43394:SF1">
    <property type="entry name" value="ATP-BINDING CASSETTE SUB-FAMILY B MEMBER 10, MITOCHONDRIAL"/>
    <property type="match status" value="1"/>
</dbReference>
<dbReference type="PROSITE" id="PS50893">
    <property type="entry name" value="ABC_TRANSPORTER_2"/>
    <property type="match status" value="1"/>
</dbReference>
<dbReference type="InterPro" id="IPR036640">
    <property type="entry name" value="ABC1_TM_sf"/>
</dbReference>
<evidence type="ECO:0000259" key="9">
    <source>
        <dbReference type="PROSITE" id="PS50929"/>
    </source>
</evidence>
<reference evidence="10" key="1">
    <citation type="submission" date="2020-10" db="EMBL/GenBank/DDBJ databases">
        <authorList>
            <person name="Gilroy R."/>
        </authorList>
    </citation>
    <scope>NUCLEOTIDE SEQUENCE</scope>
    <source>
        <strain evidence="10">10037</strain>
    </source>
</reference>
<sequence>MNTFRRIFSYARPAIKYWPPYLLLSILSVIFGIVNYALLAPVLTVLFESDEVPVGLPKPEFELSIGYFEDIFAYYLSDMISIAGGSLMAGLVFVCVVFIIASLLSNLTRFLSQRILVDMRTRMMKDLRTDLFRKIDSLNVGYFNTRKKGDILSSISNDVNEVENTVTSSFHVIFRDPLLVLGFLVMLFYMSWKLTLISLVALPLSAIIISRLTRKLRSGAVQTQRIIGNILSAFDEAITGGRIIKAFNARKYVEGNFEKLNEDHRRLCRSIFNRQELASPMSEFLGVTVAMAVLFFAGWLKIEGGDEALGMSWQSFIVYIAFYWRVLEPAKLISKAYSMILKGLVSADRIFAILDTDNPVKDPEHPKELTAFNEGIAFRNVSFGYGDRTIINDVTLDIPKGRMIALVGPSGAGKTTLADLIARFYDVQGGSIMLDGTDIRDYRQDDLHRLMGIVTQESILFNDTVFNNIKFGVDDATEEDVINAARIANAHEFIEKMPLGYDTNIGDRGAKLSGGQRQRIAIARAVLKNPPIMILDEATSALDTESERLVQEALTHLMKNRTSIVIAHRLSTIQYADKIVVLQDGAIVEEGTHNELIAKKGVYSHLCELQTFS</sequence>
<dbReference type="CDD" id="cd18552">
    <property type="entry name" value="ABC_6TM_MsbA_like"/>
    <property type="match status" value="1"/>
</dbReference>
<keyword evidence="4 10" id="KW-0067">ATP-binding</keyword>
<comment type="caution">
    <text evidence="10">The sequence shown here is derived from an EMBL/GenBank/DDBJ whole genome shotgun (WGS) entry which is preliminary data.</text>
</comment>
<dbReference type="Proteomes" id="UP000823597">
    <property type="component" value="Unassembled WGS sequence"/>
</dbReference>
<evidence type="ECO:0000256" key="5">
    <source>
        <dbReference type="ARBA" id="ARBA00022989"/>
    </source>
</evidence>
<feature type="domain" description="ABC transporter" evidence="8">
    <location>
        <begin position="376"/>
        <end position="609"/>
    </location>
</feature>
<evidence type="ECO:0000256" key="3">
    <source>
        <dbReference type="ARBA" id="ARBA00022741"/>
    </source>
</evidence>
<evidence type="ECO:0000256" key="1">
    <source>
        <dbReference type="ARBA" id="ARBA00004651"/>
    </source>
</evidence>
<dbReference type="InterPro" id="IPR027417">
    <property type="entry name" value="P-loop_NTPase"/>
</dbReference>
<dbReference type="SUPFAM" id="SSF52540">
    <property type="entry name" value="P-loop containing nucleoside triphosphate hydrolases"/>
    <property type="match status" value="1"/>
</dbReference>
<accession>A0A9D9I524</accession>
<evidence type="ECO:0000256" key="6">
    <source>
        <dbReference type="ARBA" id="ARBA00023136"/>
    </source>
</evidence>
<dbReference type="Gene3D" id="1.20.1560.10">
    <property type="entry name" value="ABC transporter type 1, transmembrane domain"/>
    <property type="match status" value="1"/>
</dbReference>
<dbReference type="SMART" id="SM00382">
    <property type="entry name" value="AAA"/>
    <property type="match status" value="1"/>
</dbReference>
<dbReference type="PROSITE" id="PS50929">
    <property type="entry name" value="ABC_TM1F"/>
    <property type="match status" value="1"/>
</dbReference>
<dbReference type="InterPro" id="IPR003439">
    <property type="entry name" value="ABC_transporter-like_ATP-bd"/>
</dbReference>
<feature type="transmembrane region" description="Helical" evidence="7">
    <location>
        <begin position="21"/>
        <end position="47"/>
    </location>
</feature>
<dbReference type="PANTHER" id="PTHR43394">
    <property type="entry name" value="ATP-DEPENDENT PERMEASE MDL1, MITOCHONDRIAL"/>
    <property type="match status" value="1"/>
</dbReference>
<evidence type="ECO:0000256" key="2">
    <source>
        <dbReference type="ARBA" id="ARBA00022692"/>
    </source>
</evidence>
<feature type="transmembrane region" description="Helical" evidence="7">
    <location>
        <begin position="79"/>
        <end position="104"/>
    </location>
</feature>
<keyword evidence="2 7" id="KW-0812">Transmembrane</keyword>